<dbReference type="Pfam" id="PF02698">
    <property type="entry name" value="DUF218"/>
    <property type="match status" value="1"/>
</dbReference>
<dbReference type="InterPro" id="IPR003848">
    <property type="entry name" value="DUF218"/>
</dbReference>
<keyword evidence="2" id="KW-0732">Signal</keyword>
<dbReference type="InterPro" id="IPR014729">
    <property type="entry name" value="Rossmann-like_a/b/a_fold"/>
</dbReference>
<dbReference type="Gene3D" id="3.40.50.620">
    <property type="entry name" value="HUPs"/>
    <property type="match status" value="1"/>
</dbReference>
<feature type="region of interest" description="Disordered" evidence="1">
    <location>
        <begin position="385"/>
        <end position="430"/>
    </location>
</feature>
<reference evidence="5 6" key="1">
    <citation type="submission" date="2021-08" db="EMBL/GenBank/DDBJ databases">
        <authorList>
            <person name="Tuo L."/>
        </authorList>
    </citation>
    <scope>NUCLEOTIDE SEQUENCE [LARGE SCALE GENOMIC DNA]</scope>
    <source>
        <strain evidence="5 6">JCM 31229</strain>
    </source>
</reference>
<evidence type="ECO:0000259" key="3">
    <source>
        <dbReference type="Pfam" id="PF02698"/>
    </source>
</evidence>
<accession>A0ABS7Q1P6</accession>
<organism evidence="5 6">
    <name type="scientific">Sphingomonas colocasiae</name>
    <dbReference type="NCBI Taxonomy" id="1848973"/>
    <lineage>
        <taxon>Bacteria</taxon>
        <taxon>Pseudomonadati</taxon>
        <taxon>Pseudomonadota</taxon>
        <taxon>Alphaproteobacteria</taxon>
        <taxon>Sphingomonadales</taxon>
        <taxon>Sphingomonadaceae</taxon>
        <taxon>Sphingomonas</taxon>
    </lineage>
</organism>
<dbReference type="PANTHER" id="PTHR30336">
    <property type="entry name" value="INNER MEMBRANE PROTEIN, PROBABLE PERMEASE"/>
    <property type="match status" value="1"/>
</dbReference>
<sequence length="430" mass="46832">MTRPLITARAALTLAFAPVAIAALPAAHAQSASYRPLVSAEPLQDRIAYLLTLFEKSPEVQHVLFRDPALRAVRDRLVETRSAVQAACAAADATSCPVERLMLGEGEIETVASVLVRLAVSDPAVASLVSGHVRPSGRYQLHAHLSDPELLAAAWRDAARAINRVYRLYALGEKPAYPAIDGLDREAALPRFQGRLGDALAMRAALGSGSGYFGSVWSVYAVDLLILAQRDEAARYEPLDAGLNRTANHFARGLRWGRYRYSAILVPGNGLEPGEKSLSAIAVLRLRLAAERWRAGQAPLIILSGGHVHPNRSPHAEAIEMKAVLMKRYGVPERAILTDPYARHTTTNLRNAVRLLFRAGAPMDKPLLVTTSVWQTQYIADPGKDGLAERSRRELGYPPYSDPRTISPVEASVMPDLRALHTDPNEPLDP</sequence>
<evidence type="ECO:0000313" key="6">
    <source>
        <dbReference type="Proteomes" id="UP000706039"/>
    </source>
</evidence>
<name>A0ABS7Q1P6_9SPHN</name>
<feature type="domain" description="DUF218" evidence="3">
    <location>
        <begin position="263"/>
        <end position="375"/>
    </location>
</feature>
<protein>
    <submittedName>
        <fullName evidence="5">YdcF family protein</fullName>
    </submittedName>
</protein>
<dbReference type="CDD" id="cd06259">
    <property type="entry name" value="YdcF-like"/>
    <property type="match status" value="1"/>
</dbReference>
<dbReference type="EMBL" id="JAINVV010000018">
    <property type="protein sequence ID" value="MBY8826457.1"/>
    <property type="molecule type" value="Genomic_DNA"/>
</dbReference>
<evidence type="ECO:0000256" key="2">
    <source>
        <dbReference type="SAM" id="SignalP"/>
    </source>
</evidence>
<dbReference type="RefSeq" id="WP_222990438.1">
    <property type="nucleotide sequence ID" value="NZ_JAINVV010000006.1"/>
</dbReference>
<evidence type="ECO:0000256" key="1">
    <source>
        <dbReference type="SAM" id="MobiDB-lite"/>
    </source>
</evidence>
<evidence type="ECO:0000313" key="5">
    <source>
        <dbReference type="EMBL" id="MBY8826457.1"/>
    </source>
</evidence>
<keyword evidence="6" id="KW-1185">Reference proteome</keyword>
<gene>
    <name evidence="4" type="ORF">K7G82_13535</name>
    <name evidence="5" type="ORF">K7G82_29410</name>
</gene>
<comment type="caution">
    <text evidence="5">The sequence shown here is derived from an EMBL/GenBank/DDBJ whole genome shotgun (WGS) entry which is preliminary data.</text>
</comment>
<evidence type="ECO:0000313" key="4">
    <source>
        <dbReference type="EMBL" id="MBY8823322.1"/>
    </source>
</evidence>
<dbReference type="InterPro" id="IPR051599">
    <property type="entry name" value="Cell_Envelope_Assoc"/>
</dbReference>
<feature type="compositionally biased region" description="Basic and acidic residues" evidence="1">
    <location>
        <begin position="385"/>
        <end position="395"/>
    </location>
</feature>
<dbReference type="PANTHER" id="PTHR30336:SF20">
    <property type="entry name" value="DUF218 DOMAIN-CONTAINING PROTEIN"/>
    <property type="match status" value="1"/>
</dbReference>
<dbReference type="Proteomes" id="UP000706039">
    <property type="component" value="Unassembled WGS sequence"/>
</dbReference>
<feature type="chain" id="PRO_5045032207" evidence="2">
    <location>
        <begin position="23"/>
        <end position="430"/>
    </location>
</feature>
<proteinExistence type="predicted"/>
<dbReference type="EMBL" id="JAINVV010000006">
    <property type="protein sequence ID" value="MBY8823322.1"/>
    <property type="molecule type" value="Genomic_DNA"/>
</dbReference>
<feature type="signal peptide" evidence="2">
    <location>
        <begin position="1"/>
        <end position="22"/>
    </location>
</feature>